<evidence type="ECO:0000313" key="2">
    <source>
        <dbReference type="EMBL" id="GAA5512495.1"/>
    </source>
</evidence>
<feature type="compositionally biased region" description="Low complexity" evidence="1">
    <location>
        <begin position="172"/>
        <end position="181"/>
    </location>
</feature>
<dbReference type="EMBL" id="BAABRP010000002">
    <property type="protein sequence ID" value="GAA5512495.1"/>
    <property type="molecule type" value="Genomic_DNA"/>
</dbReference>
<evidence type="ECO:0000256" key="1">
    <source>
        <dbReference type="SAM" id="MobiDB-lite"/>
    </source>
</evidence>
<reference evidence="2 3" key="1">
    <citation type="submission" date="2024-02" db="EMBL/GenBank/DDBJ databases">
        <title>Deinococcus carri NBRC 110142.</title>
        <authorList>
            <person name="Ichikawa N."/>
            <person name="Katano-Makiyama Y."/>
            <person name="Hidaka K."/>
        </authorList>
    </citation>
    <scope>NUCLEOTIDE SEQUENCE [LARGE SCALE GENOMIC DNA]</scope>
    <source>
        <strain evidence="2 3">NBRC 110142</strain>
    </source>
</reference>
<dbReference type="Proteomes" id="UP001401887">
    <property type="component" value="Unassembled WGS sequence"/>
</dbReference>
<feature type="region of interest" description="Disordered" evidence="1">
    <location>
        <begin position="1"/>
        <end position="25"/>
    </location>
</feature>
<dbReference type="InterPro" id="IPR036388">
    <property type="entry name" value="WH-like_DNA-bd_sf"/>
</dbReference>
<sequence length="234" mass="25243">MSQTIPAPRAPAHRPQVLPSHPQRFTPLSLTPERIERMLTCLNEHAQVSSTQLADVLGLTRAAAQPLIDDLCSRGLARRGGTKRRYERAYTPVNPALMRDYLRPAIRACLSGRPALASGVARALGQPGEQIAETCKVMHLEGELHGALVGAVFVYSLPSTVVPEASAPPPASSTAPVPASPRRGRVTEDVVRAVQAALPPDKRRAVGEVGRVAERFDLSPSQVYRALRQVLPPR</sequence>
<comment type="caution">
    <text evidence="2">The sequence shown here is derived from an EMBL/GenBank/DDBJ whole genome shotgun (WGS) entry which is preliminary data.</text>
</comment>
<evidence type="ECO:0000313" key="3">
    <source>
        <dbReference type="Proteomes" id="UP001401887"/>
    </source>
</evidence>
<proteinExistence type="predicted"/>
<name>A0ABP9W7N5_9DEIO</name>
<protein>
    <submittedName>
        <fullName evidence="2">Uncharacterized protein</fullName>
    </submittedName>
</protein>
<dbReference type="RefSeq" id="WP_345462444.1">
    <property type="nucleotide sequence ID" value="NZ_BAABRP010000002.1"/>
</dbReference>
<organism evidence="2 3">
    <name type="scientific">Deinococcus carri</name>
    <dbReference type="NCBI Taxonomy" id="1211323"/>
    <lineage>
        <taxon>Bacteria</taxon>
        <taxon>Thermotogati</taxon>
        <taxon>Deinococcota</taxon>
        <taxon>Deinococci</taxon>
        <taxon>Deinococcales</taxon>
        <taxon>Deinococcaceae</taxon>
        <taxon>Deinococcus</taxon>
    </lineage>
</organism>
<keyword evidence="3" id="KW-1185">Reference proteome</keyword>
<feature type="region of interest" description="Disordered" evidence="1">
    <location>
        <begin position="164"/>
        <end position="184"/>
    </location>
</feature>
<dbReference type="SUPFAM" id="SSF46785">
    <property type="entry name" value="Winged helix' DNA-binding domain"/>
    <property type="match status" value="1"/>
</dbReference>
<gene>
    <name evidence="2" type="ORF">Dcar01_01209</name>
</gene>
<accession>A0ABP9W7N5</accession>
<dbReference type="InterPro" id="IPR036390">
    <property type="entry name" value="WH_DNA-bd_sf"/>
</dbReference>
<dbReference type="Gene3D" id="1.10.10.10">
    <property type="entry name" value="Winged helix-like DNA-binding domain superfamily/Winged helix DNA-binding domain"/>
    <property type="match status" value="1"/>
</dbReference>